<reference evidence="2 3" key="1">
    <citation type="submission" date="2017-01" db="EMBL/GenBank/DDBJ databases">
        <authorList>
            <consortium name="Urmite Genomes"/>
        </authorList>
    </citation>
    <scope>NUCLEOTIDE SEQUENCE [LARGE SCALE GENOMIC DNA]</scope>
    <source>
        <strain evidence="2 3">AB57</strain>
    </source>
</reference>
<dbReference type="SUPFAM" id="SSF52141">
    <property type="entry name" value="Uracil-DNA glycosylase-like"/>
    <property type="match status" value="1"/>
</dbReference>
<dbReference type="InterPro" id="IPR005122">
    <property type="entry name" value="Uracil-DNA_glycosylase-like"/>
</dbReference>
<dbReference type="STRING" id="1841860.GCA_900157375_03401"/>
<organism evidence="2 3">
    <name type="scientific">Mycobacterium rhizamassiliense</name>
    <dbReference type="NCBI Taxonomy" id="1841860"/>
    <lineage>
        <taxon>Bacteria</taxon>
        <taxon>Bacillati</taxon>
        <taxon>Actinomycetota</taxon>
        <taxon>Actinomycetes</taxon>
        <taxon>Mycobacteriales</taxon>
        <taxon>Mycobacteriaceae</taxon>
        <taxon>Mycobacterium</taxon>
    </lineage>
</organism>
<dbReference type="CDD" id="cd10032">
    <property type="entry name" value="UDG-F6_HDG"/>
    <property type="match status" value="1"/>
</dbReference>
<keyword evidence="3" id="KW-1185">Reference proteome</keyword>
<dbReference type="Pfam" id="PF03167">
    <property type="entry name" value="UDG"/>
    <property type="match status" value="1"/>
</dbReference>
<dbReference type="InterPro" id="IPR026353">
    <property type="entry name" value="Hypoxan-DNA_Glyclase"/>
</dbReference>
<evidence type="ECO:0000259" key="1">
    <source>
        <dbReference type="SMART" id="SM00986"/>
    </source>
</evidence>
<sequence length="168" mass="18505">MSAALLEGFPPVVDDRAGVLILGSFPSAQSLRLRQYYANPRNAFWAITAELFGFDAEAPYDARLAALRSHRVALWDVLHRCRRAGSSDSAFDPKSLVVNDFGALFAEYPTITRVYFNGAKAAELYRRLAPRPASVAQRLEFQRLPSTSPAHATRPGVKLAAWRAIVAS</sequence>
<dbReference type="RefSeq" id="WP_077088401.1">
    <property type="nucleotide sequence ID" value="NZ_LT721901.1"/>
</dbReference>
<name>A0A2U3NVR7_9MYCO</name>
<dbReference type="Gene3D" id="3.40.470.10">
    <property type="entry name" value="Uracil-DNA glycosylase-like domain"/>
    <property type="match status" value="1"/>
</dbReference>
<dbReference type="OrthoDB" id="9799921at2"/>
<dbReference type="SMART" id="SM00986">
    <property type="entry name" value="UDG"/>
    <property type="match status" value="1"/>
</dbReference>
<dbReference type="InterPro" id="IPR036895">
    <property type="entry name" value="Uracil-DNA_glycosylase-like_sf"/>
</dbReference>
<feature type="domain" description="Uracil-DNA glycosylase-like" evidence="1">
    <location>
        <begin position="10"/>
        <end position="166"/>
    </location>
</feature>
<evidence type="ECO:0000313" key="2">
    <source>
        <dbReference type="EMBL" id="SPM35574.1"/>
    </source>
</evidence>
<dbReference type="NCBIfam" id="TIGR04274">
    <property type="entry name" value="hypoxanDNAglyco"/>
    <property type="match status" value="1"/>
</dbReference>
<dbReference type="AlphaFoldDB" id="A0A2U3NVR7"/>
<evidence type="ECO:0000313" key="3">
    <source>
        <dbReference type="Proteomes" id="UP000240988"/>
    </source>
</evidence>
<proteinExistence type="predicted"/>
<dbReference type="EMBL" id="FUFA01000004">
    <property type="protein sequence ID" value="SPM35574.1"/>
    <property type="molecule type" value="Genomic_DNA"/>
</dbReference>
<dbReference type="SMART" id="SM00987">
    <property type="entry name" value="UreE_C"/>
    <property type="match status" value="1"/>
</dbReference>
<dbReference type="Proteomes" id="UP000240988">
    <property type="component" value="Unassembled WGS sequence"/>
</dbReference>
<protein>
    <submittedName>
        <fullName evidence="2">G:T/U-mismatch repair DNA glycosylase</fullName>
    </submittedName>
</protein>
<accession>A0A2U3NVR7</accession>
<gene>
    <name evidence="2" type="ORF">MRAB57_3399</name>
</gene>